<dbReference type="AlphaFoldDB" id="A0A8H2K8I9"/>
<sequence>MMTSDTSPREAFVWVWLPGAAQPVVAGRIEGQGRSFPFTYGKSYLGRSDAIALYRPELPLKSGRQQPLVGLDIAGCLADGGPDSWGRRVILARHLGHLDSMTDTGELSPLSYFLQSGSNRIGGLDFQSSSDEYIPRSPDHQATTEDLAQASERIQAGEPLAADLGEALVRGASIGGARPKAILFDEVRGLEVIAKFSMTNDVYPAIQAEAVAMELGRRVGLNVAATRVTQAAGRYTLLVDRFDRTVGGGRKIMVSALTMLGLNEMIAPRSSSYVVFADLMRRNFKGGGAARRELFRRIVFNIAVGNTDDHARNHAAFWDGNHLEMTPAYDIAPQIRSGNDVNQAMTISRSGDRRSRFSTCIAAAGEYGLGPAEAIDIVDHVKQVVNDEWDDAADVTELSSLVRQQLWTRSILNPSIEWEWD</sequence>
<dbReference type="GO" id="GO:0005829">
    <property type="term" value="C:cytosol"/>
    <property type="evidence" value="ECO:0007669"/>
    <property type="project" value="TreeGrafter"/>
</dbReference>
<evidence type="ECO:0000313" key="6">
    <source>
        <dbReference type="Proteomes" id="UP000316560"/>
    </source>
</evidence>
<dbReference type="Proteomes" id="UP000316560">
    <property type="component" value="Unassembled WGS sequence"/>
</dbReference>
<name>A0A8H2K8I9_9MICO</name>
<dbReference type="InterPro" id="IPR012893">
    <property type="entry name" value="HipA-like_C"/>
</dbReference>
<comment type="similarity">
    <text evidence="1">Belongs to the HipA Ser/Thr kinase family.</text>
</comment>
<comment type="caution">
    <text evidence="5">The sequence shown here is derived from an EMBL/GenBank/DDBJ whole genome shotgun (WGS) entry which is preliminary data.</text>
</comment>
<keyword evidence="6" id="KW-1185">Reference proteome</keyword>
<accession>A0A8H2K8I9</accession>
<evidence type="ECO:0000259" key="4">
    <source>
        <dbReference type="Pfam" id="PF07804"/>
    </source>
</evidence>
<keyword evidence="3 5" id="KW-0418">Kinase</keyword>
<dbReference type="EMBL" id="VFRA01000001">
    <property type="protein sequence ID" value="TQO21140.1"/>
    <property type="molecule type" value="Genomic_DNA"/>
</dbReference>
<feature type="domain" description="HipA-like C-terminal" evidence="4">
    <location>
        <begin position="173"/>
        <end position="389"/>
    </location>
</feature>
<evidence type="ECO:0000313" key="5">
    <source>
        <dbReference type="EMBL" id="TQO21140.1"/>
    </source>
</evidence>
<evidence type="ECO:0000256" key="3">
    <source>
        <dbReference type="ARBA" id="ARBA00022777"/>
    </source>
</evidence>
<dbReference type="InterPro" id="IPR052028">
    <property type="entry name" value="HipA_Ser/Thr_kinase"/>
</dbReference>
<dbReference type="PANTHER" id="PTHR37419:SF8">
    <property type="entry name" value="TOXIN YJJJ"/>
    <property type="match status" value="1"/>
</dbReference>
<proteinExistence type="inferred from homology"/>
<dbReference type="Pfam" id="PF07804">
    <property type="entry name" value="HipA_C"/>
    <property type="match status" value="1"/>
</dbReference>
<gene>
    <name evidence="5" type="ORF">FB472_2811</name>
</gene>
<keyword evidence="2" id="KW-0808">Transferase</keyword>
<organism evidence="5 6">
    <name type="scientific">Rhodoglobus vestalii</name>
    <dbReference type="NCBI Taxonomy" id="193384"/>
    <lineage>
        <taxon>Bacteria</taxon>
        <taxon>Bacillati</taxon>
        <taxon>Actinomycetota</taxon>
        <taxon>Actinomycetes</taxon>
        <taxon>Micrococcales</taxon>
        <taxon>Microbacteriaceae</taxon>
        <taxon>Rhodoglobus</taxon>
    </lineage>
</organism>
<evidence type="ECO:0000256" key="1">
    <source>
        <dbReference type="ARBA" id="ARBA00010164"/>
    </source>
</evidence>
<dbReference type="GO" id="GO:0004674">
    <property type="term" value="F:protein serine/threonine kinase activity"/>
    <property type="evidence" value="ECO:0007669"/>
    <property type="project" value="TreeGrafter"/>
</dbReference>
<dbReference type="PANTHER" id="PTHR37419">
    <property type="entry name" value="SERINE/THREONINE-PROTEIN KINASE TOXIN HIPA"/>
    <property type="match status" value="1"/>
</dbReference>
<protein>
    <submittedName>
        <fullName evidence="5">Serine/threonine-protein kinase HipA</fullName>
    </submittedName>
</protein>
<reference evidence="5 6" key="1">
    <citation type="submission" date="2019-06" db="EMBL/GenBank/DDBJ databases">
        <title>Sequencing the genomes of 1000 actinobacteria strains.</title>
        <authorList>
            <person name="Klenk H.-P."/>
        </authorList>
    </citation>
    <scope>NUCLEOTIDE SEQUENCE [LARGE SCALE GENOMIC DNA]</scope>
    <source>
        <strain evidence="5 6">DSM 21947</strain>
    </source>
</reference>
<evidence type="ECO:0000256" key="2">
    <source>
        <dbReference type="ARBA" id="ARBA00022679"/>
    </source>
</evidence>